<dbReference type="InterPro" id="IPR025605">
    <property type="entry name" value="OST-HTH/LOTUS_dom"/>
</dbReference>
<dbReference type="PANTHER" id="PTHR35811:SF1">
    <property type="entry name" value="HTH OST-TYPE DOMAIN-CONTAINING PROTEIN"/>
    <property type="match status" value="1"/>
</dbReference>
<gene>
    <name evidence="3" type="ORF">E1262_11630</name>
</gene>
<accession>A0A4R5ABZ7</accession>
<reference evidence="3 4" key="1">
    <citation type="submission" date="2019-02" db="EMBL/GenBank/DDBJ databases">
        <title>Draft genome sequences of novel Actinobacteria.</title>
        <authorList>
            <person name="Sahin N."/>
            <person name="Ay H."/>
            <person name="Saygin H."/>
        </authorList>
    </citation>
    <scope>NUCLEOTIDE SEQUENCE [LARGE SCALE GENOMIC DNA]</scope>
    <source>
        <strain evidence="3 4">8K307</strain>
    </source>
</reference>
<dbReference type="InterPro" id="IPR021139">
    <property type="entry name" value="NYN"/>
</dbReference>
<feature type="domain" description="HTH OST-type" evidence="2">
    <location>
        <begin position="278"/>
        <end position="356"/>
    </location>
</feature>
<dbReference type="Proteomes" id="UP000295217">
    <property type="component" value="Unassembled WGS sequence"/>
</dbReference>
<keyword evidence="4" id="KW-1185">Reference proteome</keyword>
<feature type="domain" description="HTH OST-type" evidence="2">
    <location>
        <begin position="197"/>
        <end position="275"/>
    </location>
</feature>
<dbReference type="Gene3D" id="3.40.50.1010">
    <property type="entry name" value="5'-nuclease"/>
    <property type="match status" value="1"/>
</dbReference>
<proteinExistence type="predicted"/>
<evidence type="ECO:0000313" key="3">
    <source>
        <dbReference type="EMBL" id="TDD69913.1"/>
    </source>
</evidence>
<evidence type="ECO:0000313" key="4">
    <source>
        <dbReference type="Proteomes" id="UP000295217"/>
    </source>
</evidence>
<evidence type="ECO:0000259" key="2">
    <source>
        <dbReference type="PROSITE" id="PS51644"/>
    </source>
</evidence>
<dbReference type="CDD" id="cd11297">
    <property type="entry name" value="PIN_LabA-like_N_1"/>
    <property type="match status" value="1"/>
</dbReference>
<dbReference type="PANTHER" id="PTHR35811">
    <property type="entry name" value="SLR1870 PROTEIN"/>
    <property type="match status" value="1"/>
</dbReference>
<dbReference type="AlphaFoldDB" id="A0A4R5ABZ7"/>
<sequence length="357" mass="39476">MDDEDRIALFLDYENLAIGAREDLGGLAFDVRPIADALAERGRVVARRAYADWSYFDEDRRMLTRSHVELIEMPQRMGASRKNAADIKMAVDAVELAFVRDYVSTFVICTGDSDFTPLVYKLRELNKRVIGVGIRASTSALLPPACDEFLYYDDLEGIEPAPSRHSRQREPERLAAEPAGPAPAHEQPPADERPPRDLDDLAGVVAQSVAGLQRTGGQVTASTLKRTLLRKDPTFNEADHGFRAFGELLRHLAERHVVELADGPTKGDPEVLLPALDGEQEAFDLLRSVVQDLTAKQGRAALSGLKDQLRRIRPGFGEQALGFRSFLQFVRAAATTGAIELRWDDDADDYLLTVPAP</sequence>
<name>A0A4R5ABZ7_9ACTN</name>
<dbReference type="PROSITE" id="PS51644">
    <property type="entry name" value="HTH_OST"/>
    <property type="match status" value="2"/>
</dbReference>
<feature type="compositionally biased region" description="Low complexity" evidence="1">
    <location>
        <begin position="176"/>
        <end position="187"/>
    </location>
</feature>
<comment type="caution">
    <text evidence="3">The sequence shown here is derived from an EMBL/GenBank/DDBJ whole genome shotgun (WGS) entry which is preliminary data.</text>
</comment>
<dbReference type="Pfam" id="PF01936">
    <property type="entry name" value="NYN"/>
    <property type="match status" value="1"/>
</dbReference>
<dbReference type="CDD" id="cd10146">
    <property type="entry name" value="LabA_like_C"/>
    <property type="match status" value="1"/>
</dbReference>
<dbReference type="RefSeq" id="WP_132103293.1">
    <property type="nucleotide sequence ID" value="NZ_SMLB01000012.1"/>
</dbReference>
<feature type="region of interest" description="Disordered" evidence="1">
    <location>
        <begin position="160"/>
        <end position="198"/>
    </location>
</feature>
<dbReference type="Gene3D" id="3.30.420.610">
    <property type="entry name" value="LOTUS domain-like"/>
    <property type="match status" value="1"/>
</dbReference>
<dbReference type="GO" id="GO:0004540">
    <property type="term" value="F:RNA nuclease activity"/>
    <property type="evidence" value="ECO:0007669"/>
    <property type="project" value="InterPro"/>
</dbReference>
<protein>
    <submittedName>
        <fullName evidence="3">NYN domain-containing protein</fullName>
    </submittedName>
</protein>
<evidence type="ECO:0000256" key="1">
    <source>
        <dbReference type="SAM" id="MobiDB-lite"/>
    </source>
</evidence>
<feature type="compositionally biased region" description="Basic and acidic residues" evidence="1">
    <location>
        <begin position="188"/>
        <end position="198"/>
    </location>
</feature>
<organism evidence="3 4">
    <name type="scientific">Jiangella aurantiaca</name>
    <dbReference type="NCBI Taxonomy" id="2530373"/>
    <lineage>
        <taxon>Bacteria</taxon>
        <taxon>Bacillati</taxon>
        <taxon>Actinomycetota</taxon>
        <taxon>Actinomycetes</taxon>
        <taxon>Jiangellales</taxon>
        <taxon>Jiangellaceae</taxon>
        <taxon>Jiangella</taxon>
    </lineage>
</organism>
<dbReference type="OrthoDB" id="2379772at2"/>
<dbReference type="InterPro" id="IPR041966">
    <property type="entry name" value="LOTUS-like"/>
</dbReference>
<dbReference type="Pfam" id="PF12872">
    <property type="entry name" value="OST-HTH"/>
    <property type="match status" value="2"/>
</dbReference>
<dbReference type="EMBL" id="SMLB01000012">
    <property type="protein sequence ID" value="TDD69913.1"/>
    <property type="molecule type" value="Genomic_DNA"/>
</dbReference>